<reference evidence="2 3" key="1">
    <citation type="journal article" date="2020" name="Nature">
        <title>Six reference-quality genomes reveal evolution of bat adaptations.</title>
        <authorList>
            <person name="Jebb D."/>
            <person name="Huang Z."/>
            <person name="Pippel M."/>
            <person name="Hughes G.M."/>
            <person name="Lavrichenko K."/>
            <person name="Devanna P."/>
            <person name="Winkler S."/>
            <person name="Jermiin L.S."/>
            <person name="Skirmuntt E.C."/>
            <person name="Katzourakis A."/>
            <person name="Burkitt-Gray L."/>
            <person name="Ray D.A."/>
            <person name="Sullivan K.A.M."/>
            <person name="Roscito J.G."/>
            <person name="Kirilenko B.M."/>
            <person name="Davalos L.M."/>
            <person name="Corthals A.P."/>
            <person name="Power M.L."/>
            <person name="Jones G."/>
            <person name="Ransome R.D."/>
            <person name="Dechmann D.K.N."/>
            <person name="Locatelli A.G."/>
            <person name="Puechmaille S.J."/>
            <person name="Fedrigo O."/>
            <person name="Jarvis E.D."/>
            <person name="Hiller M."/>
            <person name="Vernes S.C."/>
            <person name="Myers E.W."/>
            <person name="Teeling E.C."/>
        </authorList>
    </citation>
    <scope>NUCLEOTIDE SEQUENCE [LARGE SCALE GENOMIC DNA]</scope>
    <source>
        <strain evidence="2">MRouAeg1</strain>
        <tissue evidence="2">Muscle</tissue>
    </source>
</reference>
<feature type="region of interest" description="Disordered" evidence="1">
    <location>
        <begin position="126"/>
        <end position="191"/>
    </location>
</feature>
<sequence>MGSDSFLISLPKVINRASPARLRSQDLGGLCLSLVKEKHFQEQGYMEDQETFLDAATERYRSRVFLHLGSRESTQGGREERYVALLIAHQKRARLQNVPGALPTPLFRQHVTVALMPCGFSERSAGLRARDGAEDRGCGRRGVCGTARRAPQGPSRGGGQRGPCDSVPESARSTQGSAAQHHLPVQTQTLT</sequence>
<keyword evidence="3" id="KW-1185">Reference proteome</keyword>
<gene>
    <name evidence="2" type="ORF">HJG63_009755</name>
</gene>
<name>A0A7J8BEF1_ROUAE</name>
<feature type="compositionally biased region" description="Basic and acidic residues" evidence="1">
    <location>
        <begin position="128"/>
        <end position="138"/>
    </location>
</feature>
<dbReference type="EMBL" id="JACASE010000017">
    <property type="protein sequence ID" value="KAF6397088.1"/>
    <property type="molecule type" value="Genomic_DNA"/>
</dbReference>
<organism evidence="2 3">
    <name type="scientific">Rousettus aegyptiacus</name>
    <name type="common">Egyptian fruit bat</name>
    <name type="synonym">Pteropus aegyptiacus</name>
    <dbReference type="NCBI Taxonomy" id="9407"/>
    <lineage>
        <taxon>Eukaryota</taxon>
        <taxon>Metazoa</taxon>
        <taxon>Chordata</taxon>
        <taxon>Craniata</taxon>
        <taxon>Vertebrata</taxon>
        <taxon>Euteleostomi</taxon>
        <taxon>Mammalia</taxon>
        <taxon>Eutheria</taxon>
        <taxon>Laurasiatheria</taxon>
        <taxon>Chiroptera</taxon>
        <taxon>Yinpterochiroptera</taxon>
        <taxon>Pteropodoidea</taxon>
        <taxon>Pteropodidae</taxon>
        <taxon>Rousettinae</taxon>
        <taxon>Rousettus</taxon>
    </lineage>
</organism>
<comment type="caution">
    <text evidence="2">The sequence shown here is derived from an EMBL/GenBank/DDBJ whole genome shotgun (WGS) entry which is preliminary data.</text>
</comment>
<evidence type="ECO:0000313" key="3">
    <source>
        <dbReference type="Proteomes" id="UP000593571"/>
    </source>
</evidence>
<accession>A0A7J8BEF1</accession>
<dbReference type="AlphaFoldDB" id="A0A7J8BEF1"/>
<protein>
    <submittedName>
        <fullName evidence="2">Uncharacterized protein</fullName>
    </submittedName>
</protein>
<proteinExistence type="predicted"/>
<dbReference type="Proteomes" id="UP000593571">
    <property type="component" value="Unassembled WGS sequence"/>
</dbReference>
<evidence type="ECO:0000256" key="1">
    <source>
        <dbReference type="SAM" id="MobiDB-lite"/>
    </source>
</evidence>
<evidence type="ECO:0000313" key="2">
    <source>
        <dbReference type="EMBL" id="KAF6397088.1"/>
    </source>
</evidence>